<evidence type="ECO:0000256" key="5">
    <source>
        <dbReference type="ARBA" id="ARBA00022692"/>
    </source>
</evidence>
<evidence type="ECO:0000313" key="12">
    <source>
        <dbReference type="Proteomes" id="UP000637980"/>
    </source>
</evidence>
<feature type="compositionally biased region" description="Polar residues" evidence="9">
    <location>
        <begin position="84"/>
        <end position="97"/>
    </location>
</feature>
<proteinExistence type="inferred from homology"/>
<evidence type="ECO:0000259" key="10">
    <source>
        <dbReference type="PROSITE" id="PS50928"/>
    </source>
</evidence>
<dbReference type="PANTHER" id="PTHR42929">
    <property type="entry name" value="INNER MEMBRANE ABC TRANSPORTER PERMEASE PROTEIN YDCU-RELATED-RELATED"/>
    <property type="match status" value="1"/>
</dbReference>
<comment type="subcellular location">
    <subcellularLocation>
        <location evidence="1 8">Cell membrane</location>
        <topology evidence="1 8">Multi-pass membrane protein</topology>
    </subcellularLocation>
</comment>
<accession>A0ABQ3E1X3</accession>
<name>A0ABQ3E1X3_9HYPH</name>
<protein>
    <recommendedName>
        <fullName evidence="10">ABC transmembrane type-1 domain-containing protein</fullName>
    </recommendedName>
</protein>
<dbReference type="InterPro" id="IPR000515">
    <property type="entry name" value="MetI-like"/>
</dbReference>
<evidence type="ECO:0000256" key="6">
    <source>
        <dbReference type="ARBA" id="ARBA00022989"/>
    </source>
</evidence>
<sequence>MNSLIKSYGKGLTSIFLGLTAIWIVVLIVLPQLSMIDRAFTFEDRGGAAATLAVEIDRAYEQVFQINIRLDELQAEKDDLIAGTSSAGQQDGASSLNPFAAPTPAPSGGSSGLNPFAEPAPAPSGGSSDLNPFAASPAPQANDRSDLNPFGAPSAGSANTVSRTLAEIEAEETPLLSEKGELEERIATLEAEEQATSDTVGVDKSYSLKNFTMMSSVHLQVFLATIGYALCVTILAFALCYPVAYAVATTTNGNKVAILMLGLLIPYAINELLRIFSWIMILEKQGILNGFLDLLGIINMEAGEGFRFVASNGAVFTVMVYAYVLFMVFPIYNTIDTLDKNQIEAAKDLGASTWRIHWRVVLPHAKPGIAVGAIMTFMLSAGSIAVPSTVGRGLHPDWFSQVIYRRFFEADNWNQGAAYSLALLVACIIFIMFNMWVFRVGIRDIAK</sequence>
<dbReference type="InterPro" id="IPR035906">
    <property type="entry name" value="MetI-like_sf"/>
</dbReference>
<dbReference type="SUPFAM" id="SSF161098">
    <property type="entry name" value="MetI-like"/>
    <property type="match status" value="1"/>
</dbReference>
<evidence type="ECO:0000256" key="9">
    <source>
        <dbReference type="SAM" id="MobiDB-lite"/>
    </source>
</evidence>
<keyword evidence="6 8" id="KW-1133">Transmembrane helix</keyword>
<comment type="caution">
    <text evidence="11">The sequence shown here is derived from an EMBL/GenBank/DDBJ whole genome shotgun (WGS) entry which is preliminary data.</text>
</comment>
<feature type="transmembrane region" description="Helical" evidence="8">
    <location>
        <begin position="12"/>
        <end position="30"/>
    </location>
</feature>
<dbReference type="Proteomes" id="UP000637980">
    <property type="component" value="Unassembled WGS sequence"/>
</dbReference>
<dbReference type="PANTHER" id="PTHR42929:SF1">
    <property type="entry name" value="INNER MEMBRANE ABC TRANSPORTER PERMEASE PROTEIN YDCU-RELATED"/>
    <property type="match status" value="1"/>
</dbReference>
<feature type="transmembrane region" description="Helical" evidence="8">
    <location>
        <begin position="221"/>
        <end position="244"/>
    </location>
</feature>
<feature type="region of interest" description="Disordered" evidence="9">
    <location>
        <begin position="84"/>
        <end position="158"/>
    </location>
</feature>
<keyword evidence="4" id="KW-1003">Cell membrane</keyword>
<dbReference type="EMBL" id="BMXE01000001">
    <property type="protein sequence ID" value="GHB21097.1"/>
    <property type="molecule type" value="Genomic_DNA"/>
</dbReference>
<keyword evidence="3 8" id="KW-0813">Transport</keyword>
<reference evidence="12" key="1">
    <citation type="journal article" date="2019" name="Int. J. Syst. Evol. Microbiol.">
        <title>The Global Catalogue of Microorganisms (GCM) 10K type strain sequencing project: providing services to taxonomists for standard genome sequencing and annotation.</title>
        <authorList>
            <consortium name="The Broad Institute Genomics Platform"/>
            <consortium name="The Broad Institute Genome Sequencing Center for Infectious Disease"/>
            <person name="Wu L."/>
            <person name="Ma J."/>
        </authorList>
    </citation>
    <scope>NUCLEOTIDE SEQUENCE [LARGE SCALE GENOMIC DNA]</scope>
    <source>
        <strain evidence="12">KCTC 12861</strain>
    </source>
</reference>
<feature type="domain" description="ABC transmembrane type-1" evidence="10">
    <location>
        <begin position="222"/>
        <end position="434"/>
    </location>
</feature>
<feature type="transmembrane region" description="Helical" evidence="8">
    <location>
        <begin position="417"/>
        <end position="438"/>
    </location>
</feature>
<dbReference type="PROSITE" id="PS50928">
    <property type="entry name" value="ABC_TM1"/>
    <property type="match status" value="1"/>
</dbReference>
<feature type="transmembrane region" description="Helical" evidence="8">
    <location>
        <begin position="256"/>
        <end position="273"/>
    </location>
</feature>
<keyword evidence="7 8" id="KW-0472">Membrane</keyword>
<evidence type="ECO:0000256" key="8">
    <source>
        <dbReference type="RuleBase" id="RU363032"/>
    </source>
</evidence>
<dbReference type="Pfam" id="PF00528">
    <property type="entry name" value="BPD_transp_1"/>
    <property type="match status" value="1"/>
</dbReference>
<dbReference type="RefSeq" id="WP_209008785.1">
    <property type="nucleotide sequence ID" value="NZ_BMXE01000001.1"/>
</dbReference>
<evidence type="ECO:0000256" key="7">
    <source>
        <dbReference type="ARBA" id="ARBA00023136"/>
    </source>
</evidence>
<gene>
    <name evidence="11" type="ORF">GCM10007094_06460</name>
</gene>
<comment type="similarity">
    <text evidence="2">Belongs to the binding-protein-dependent transport system permease family. CysTW subfamily.</text>
</comment>
<keyword evidence="5 8" id="KW-0812">Transmembrane</keyword>
<evidence type="ECO:0000313" key="11">
    <source>
        <dbReference type="EMBL" id="GHB21097.1"/>
    </source>
</evidence>
<feature type="transmembrane region" description="Helical" evidence="8">
    <location>
        <begin position="314"/>
        <end position="332"/>
    </location>
</feature>
<dbReference type="CDD" id="cd06261">
    <property type="entry name" value="TM_PBP2"/>
    <property type="match status" value="1"/>
</dbReference>
<evidence type="ECO:0000256" key="2">
    <source>
        <dbReference type="ARBA" id="ARBA00007069"/>
    </source>
</evidence>
<organism evidence="11 12">
    <name type="scientific">Pseudovibrio japonicus</name>
    <dbReference type="NCBI Taxonomy" id="366534"/>
    <lineage>
        <taxon>Bacteria</taxon>
        <taxon>Pseudomonadati</taxon>
        <taxon>Pseudomonadota</taxon>
        <taxon>Alphaproteobacteria</taxon>
        <taxon>Hyphomicrobiales</taxon>
        <taxon>Stappiaceae</taxon>
        <taxon>Pseudovibrio</taxon>
    </lineage>
</organism>
<evidence type="ECO:0000256" key="1">
    <source>
        <dbReference type="ARBA" id="ARBA00004651"/>
    </source>
</evidence>
<dbReference type="Gene3D" id="1.10.3720.10">
    <property type="entry name" value="MetI-like"/>
    <property type="match status" value="1"/>
</dbReference>
<feature type="transmembrane region" description="Helical" evidence="8">
    <location>
        <begin position="369"/>
        <end position="390"/>
    </location>
</feature>
<evidence type="ECO:0000256" key="3">
    <source>
        <dbReference type="ARBA" id="ARBA00022448"/>
    </source>
</evidence>
<evidence type="ECO:0000256" key="4">
    <source>
        <dbReference type="ARBA" id="ARBA00022475"/>
    </source>
</evidence>
<keyword evidence="12" id="KW-1185">Reference proteome</keyword>